<accession>A0AAD5LDF6</accession>
<feature type="transmembrane region" description="Helical" evidence="1">
    <location>
        <begin position="87"/>
        <end position="106"/>
    </location>
</feature>
<dbReference type="AlphaFoldDB" id="A0AAD5LDF6"/>
<proteinExistence type="predicted"/>
<keyword evidence="3" id="KW-1185">Reference proteome</keyword>
<feature type="transmembrane region" description="Helical" evidence="1">
    <location>
        <begin position="46"/>
        <end position="66"/>
    </location>
</feature>
<comment type="caution">
    <text evidence="2">The sequence shown here is derived from an EMBL/GenBank/DDBJ whole genome shotgun (WGS) entry which is preliminary data.</text>
</comment>
<reference evidence="2 3" key="1">
    <citation type="submission" date="2022-05" db="EMBL/GenBank/DDBJ databases">
        <title>A multi-omics perspective on studying reproductive biology in Daphnia sinensis.</title>
        <authorList>
            <person name="Jia J."/>
        </authorList>
    </citation>
    <scope>NUCLEOTIDE SEQUENCE [LARGE SCALE GENOMIC DNA]</scope>
    <source>
        <strain evidence="2 3">WSL</strain>
    </source>
</reference>
<name>A0AAD5LDF6_9CRUS</name>
<evidence type="ECO:0000256" key="1">
    <source>
        <dbReference type="SAM" id="Phobius"/>
    </source>
</evidence>
<sequence>MWRISSNWTGHGSSSVDLQESGRCFHTRYSCMRVEENAIKSPARGALFSSFAFFLQSSFSLFPSVFTRIPRLMDAVRDMMKRSNPLLVIRVCGFVFDIEIVMERFVRLRTSSFVTQSRTIKKPRTRR</sequence>
<evidence type="ECO:0000313" key="3">
    <source>
        <dbReference type="Proteomes" id="UP000820818"/>
    </source>
</evidence>
<dbReference type="Proteomes" id="UP000820818">
    <property type="component" value="Linkage Group LG7"/>
</dbReference>
<dbReference type="EMBL" id="WJBH02000007">
    <property type="protein sequence ID" value="KAI9555633.1"/>
    <property type="molecule type" value="Genomic_DNA"/>
</dbReference>
<keyword evidence="1" id="KW-0472">Membrane</keyword>
<keyword evidence="1" id="KW-0812">Transmembrane</keyword>
<gene>
    <name evidence="2" type="ORF">GHT06_018148</name>
</gene>
<evidence type="ECO:0000313" key="2">
    <source>
        <dbReference type="EMBL" id="KAI9555633.1"/>
    </source>
</evidence>
<keyword evidence="1" id="KW-1133">Transmembrane helix</keyword>
<protein>
    <submittedName>
        <fullName evidence="2">Uncharacterized protein</fullName>
    </submittedName>
</protein>
<organism evidence="2 3">
    <name type="scientific">Daphnia sinensis</name>
    <dbReference type="NCBI Taxonomy" id="1820382"/>
    <lineage>
        <taxon>Eukaryota</taxon>
        <taxon>Metazoa</taxon>
        <taxon>Ecdysozoa</taxon>
        <taxon>Arthropoda</taxon>
        <taxon>Crustacea</taxon>
        <taxon>Branchiopoda</taxon>
        <taxon>Diplostraca</taxon>
        <taxon>Cladocera</taxon>
        <taxon>Anomopoda</taxon>
        <taxon>Daphniidae</taxon>
        <taxon>Daphnia</taxon>
        <taxon>Daphnia similis group</taxon>
    </lineage>
</organism>